<dbReference type="Proteomes" id="UP001596074">
    <property type="component" value="Unassembled WGS sequence"/>
</dbReference>
<dbReference type="CDD" id="cd14014">
    <property type="entry name" value="STKc_PknB_like"/>
    <property type="match status" value="1"/>
</dbReference>
<dbReference type="Gene3D" id="1.10.510.10">
    <property type="entry name" value="Transferase(Phosphotransferase) domain 1"/>
    <property type="match status" value="1"/>
</dbReference>
<evidence type="ECO:0000256" key="9">
    <source>
        <dbReference type="SAM" id="Phobius"/>
    </source>
</evidence>
<evidence type="ECO:0000256" key="6">
    <source>
        <dbReference type="ARBA" id="ARBA00022840"/>
    </source>
</evidence>
<dbReference type="PANTHER" id="PTHR43289:SF6">
    <property type="entry name" value="SERINE_THREONINE-PROTEIN KINASE NEKL-3"/>
    <property type="match status" value="1"/>
</dbReference>
<gene>
    <name evidence="11" type="ORF">ACFPZN_00280</name>
</gene>
<evidence type="ECO:0000256" key="4">
    <source>
        <dbReference type="ARBA" id="ARBA00022741"/>
    </source>
</evidence>
<keyword evidence="12" id="KW-1185">Reference proteome</keyword>
<dbReference type="RefSeq" id="WP_378278850.1">
    <property type="nucleotide sequence ID" value="NZ_JBHSON010000001.1"/>
</dbReference>
<dbReference type="InterPro" id="IPR000719">
    <property type="entry name" value="Prot_kinase_dom"/>
</dbReference>
<feature type="domain" description="Protein kinase" evidence="10">
    <location>
        <begin position="11"/>
        <end position="269"/>
    </location>
</feature>
<name>A0ABW0ZL93_9ACTN</name>
<keyword evidence="5 11" id="KW-0418">Kinase</keyword>
<keyword evidence="4 7" id="KW-0547">Nucleotide-binding</keyword>
<keyword evidence="9" id="KW-0472">Membrane</keyword>
<dbReference type="Pfam" id="PF00069">
    <property type="entry name" value="Pkinase"/>
    <property type="match status" value="1"/>
</dbReference>
<evidence type="ECO:0000313" key="12">
    <source>
        <dbReference type="Proteomes" id="UP001596074"/>
    </source>
</evidence>
<evidence type="ECO:0000259" key="10">
    <source>
        <dbReference type="PROSITE" id="PS50011"/>
    </source>
</evidence>
<dbReference type="SMART" id="SM00220">
    <property type="entry name" value="S_TKc"/>
    <property type="match status" value="1"/>
</dbReference>
<evidence type="ECO:0000256" key="5">
    <source>
        <dbReference type="ARBA" id="ARBA00022777"/>
    </source>
</evidence>
<keyword evidence="2" id="KW-0723">Serine/threonine-protein kinase</keyword>
<dbReference type="PROSITE" id="PS50011">
    <property type="entry name" value="PROTEIN_KINASE_DOM"/>
    <property type="match status" value="1"/>
</dbReference>
<dbReference type="InterPro" id="IPR011009">
    <property type="entry name" value="Kinase-like_dom_sf"/>
</dbReference>
<sequence>MDTARLLAGRYRLVQRLGKGGMGVVWRAHDEALGRDVAVKELLLPDHLSPEQQEQAAQRAMREARAAALVRHTSIVTVHDVVMDEGRPCIVMDLLPGRSLDAVVAADGPLPWDRAARVGLEILGALRAAHAQGILHRDVKPANIFLRDDGRAVLTDFGIASLEGDATLTQEGSLMGSPSYMAPERVGHEPTGPASDLWSLGATLYTLVEGRPPFVAATIMGTLSAVLTDEPERPQKAGPLGPLIMASLVKDPSLRLSADRAGQALHALASGEPTSPAIPLPAAPHTAPSGPPQKGTTLPWVIAVLACAVLLVAVVVAVALLHSPDRRTPPRAAPTTSAPAPPGRFASPPAPCALINAEQATRLVPSFFTTNDAGTDPSTNLPRKSCTWMTNATADGQDDDLTLTLRTAPTAAGAQSHHAKERGDATAPVTDLRDLGDGGYSSTRGTHVIVGFRLDNLLVEVDYATSRPNAAQEALRAARWTETSLTRPR</sequence>
<feature type="region of interest" description="Disordered" evidence="8">
    <location>
        <begin position="325"/>
        <end position="350"/>
    </location>
</feature>
<dbReference type="PANTHER" id="PTHR43289">
    <property type="entry name" value="MITOGEN-ACTIVATED PROTEIN KINASE KINASE KINASE 20-RELATED"/>
    <property type="match status" value="1"/>
</dbReference>
<evidence type="ECO:0000256" key="2">
    <source>
        <dbReference type="ARBA" id="ARBA00022527"/>
    </source>
</evidence>
<reference evidence="12" key="1">
    <citation type="journal article" date="2019" name="Int. J. Syst. Evol. Microbiol.">
        <title>The Global Catalogue of Microorganisms (GCM) 10K type strain sequencing project: providing services to taxonomists for standard genome sequencing and annotation.</title>
        <authorList>
            <consortium name="The Broad Institute Genomics Platform"/>
            <consortium name="The Broad Institute Genome Sequencing Center for Infectious Disease"/>
            <person name="Wu L."/>
            <person name="Ma J."/>
        </authorList>
    </citation>
    <scope>NUCLEOTIDE SEQUENCE [LARGE SCALE GENOMIC DNA]</scope>
    <source>
        <strain evidence="12">KCTC 42087</strain>
    </source>
</reference>
<dbReference type="SUPFAM" id="SSF56112">
    <property type="entry name" value="Protein kinase-like (PK-like)"/>
    <property type="match status" value="1"/>
</dbReference>
<evidence type="ECO:0000256" key="3">
    <source>
        <dbReference type="ARBA" id="ARBA00022679"/>
    </source>
</evidence>
<evidence type="ECO:0000256" key="8">
    <source>
        <dbReference type="SAM" id="MobiDB-lite"/>
    </source>
</evidence>
<accession>A0ABW0ZL93</accession>
<dbReference type="InterPro" id="IPR017441">
    <property type="entry name" value="Protein_kinase_ATP_BS"/>
</dbReference>
<comment type="caution">
    <text evidence="11">The sequence shown here is derived from an EMBL/GenBank/DDBJ whole genome shotgun (WGS) entry which is preliminary data.</text>
</comment>
<keyword evidence="9" id="KW-1133">Transmembrane helix</keyword>
<dbReference type="PROSITE" id="PS00107">
    <property type="entry name" value="PROTEIN_KINASE_ATP"/>
    <property type="match status" value="1"/>
</dbReference>
<keyword evidence="9" id="KW-0812">Transmembrane</keyword>
<dbReference type="Gene3D" id="3.30.200.20">
    <property type="entry name" value="Phosphorylase Kinase, domain 1"/>
    <property type="match status" value="1"/>
</dbReference>
<keyword evidence="6 7" id="KW-0067">ATP-binding</keyword>
<keyword evidence="3 11" id="KW-0808">Transferase</keyword>
<feature type="region of interest" description="Disordered" evidence="8">
    <location>
        <begin position="411"/>
        <end position="440"/>
    </location>
</feature>
<dbReference type="EMBL" id="JBHSON010000001">
    <property type="protein sequence ID" value="MFC5744041.1"/>
    <property type="molecule type" value="Genomic_DNA"/>
</dbReference>
<evidence type="ECO:0000256" key="1">
    <source>
        <dbReference type="ARBA" id="ARBA00012513"/>
    </source>
</evidence>
<dbReference type="PROSITE" id="PS00108">
    <property type="entry name" value="PROTEIN_KINASE_ST"/>
    <property type="match status" value="1"/>
</dbReference>
<organism evidence="11 12">
    <name type="scientific">Actinomadura rugatobispora</name>
    <dbReference type="NCBI Taxonomy" id="1994"/>
    <lineage>
        <taxon>Bacteria</taxon>
        <taxon>Bacillati</taxon>
        <taxon>Actinomycetota</taxon>
        <taxon>Actinomycetes</taxon>
        <taxon>Streptosporangiales</taxon>
        <taxon>Thermomonosporaceae</taxon>
        <taxon>Actinomadura</taxon>
    </lineage>
</organism>
<dbReference type="InterPro" id="IPR008271">
    <property type="entry name" value="Ser/Thr_kinase_AS"/>
</dbReference>
<protein>
    <recommendedName>
        <fullName evidence="1">non-specific serine/threonine protein kinase</fullName>
        <ecNumber evidence="1">2.7.11.1</ecNumber>
    </recommendedName>
</protein>
<dbReference type="GO" id="GO:0004674">
    <property type="term" value="F:protein serine/threonine kinase activity"/>
    <property type="evidence" value="ECO:0007669"/>
    <property type="project" value="UniProtKB-EC"/>
</dbReference>
<feature type="binding site" evidence="7">
    <location>
        <position position="40"/>
    </location>
    <ligand>
        <name>ATP</name>
        <dbReference type="ChEBI" id="CHEBI:30616"/>
    </ligand>
</feature>
<evidence type="ECO:0000256" key="7">
    <source>
        <dbReference type="PROSITE-ProRule" id="PRU10141"/>
    </source>
</evidence>
<dbReference type="EC" id="2.7.11.1" evidence="1"/>
<evidence type="ECO:0000313" key="11">
    <source>
        <dbReference type="EMBL" id="MFC5744041.1"/>
    </source>
</evidence>
<proteinExistence type="predicted"/>
<feature type="region of interest" description="Disordered" evidence="8">
    <location>
        <begin position="272"/>
        <end position="293"/>
    </location>
</feature>
<feature type="transmembrane region" description="Helical" evidence="9">
    <location>
        <begin position="298"/>
        <end position="321"/>
    </location>
</feature>